<protein>
    <submittedName>
        <fullName evidence="6">Integrase</fullName>
    </submittedName>
</protein>
<keyword evidence="3" id="KW-0238">DNA-binding</keyword>
<dbReference type="Gene3D" id="3.30.160.390">
    <property type="entry name" value="Integrase, DNA-binding domain"/>
    <property type="match status" value="1"/>
</dbReference>
<name>A0A0Q0G5R6_9PSED</name>
<dbReference type="InterPro" id="IPR010998">
    <property type="entry name" value="Integrase_recombinase_N"/>
</dbReference>
<evidence type="ECO:0000256" key="2">
    <source>
        <dbReference type="ARBA" id="ARBA00022908"/>
    </source>
</evidence>
<dbReference type="Pfam" id="PF22022">
    <property type="entry name" value="Phage_int_M"/>
    <property type="match status" value="1"/>
</dbReference>
<dbReference type="CDD" id="cd00801">
    <property type="entry name" value="INT_P4_C"/>
    <property type="match status" value="1"/>
</dbReference>
<dbReference type="Gene3D" id="1.10.443.10">
    <property type="entry name" value="Intergrase catalytic core"/>
    <property type="match status" value="1"/>
</dbReference>
<dbReference type="InterPro" id="IPR002104">
    <property type="entry name" value="Integrase_catalytic"/>
</dbReference>
<dbReference type="SUPFAM" id="SSF56349">
    <property type="entry name" value="DNA breaking-rejoining enzymes"/>
    <property type="match status" value="1"/>
</dbReference>
<evidence type="ECO:0000313" key="7">
    <source>
        <dbReference type="Proteomes" id="UP000050317"/>
    </source>
</evidence>
<dbReference type="RefSeq" id="WP_044422175.1">
    <property type="nucleotide sequence ID" value="NZ_JYHK01000037.1"/>
</dbReference>
<evidence type="ECO:0000313" key="6">
    <source>
        <dbReference type="EMBL" id="KPZ08560.1"/>
    </source>
</evidence>
<dbReference type="InterPro" id="IPR038488">
    <property type="entry name" value="Integrase_DNA-bd_sf"/>
</dbReference>
<accession>A0A0Q0G5R6</accession>
<dbReference type="Pfam" id="PF00589">
    <property type="entry name" value="Phage_integrase"/>
    <property type="match status" value="1"/>
</dbReference>
<comment type="caution">
    <text evidence="6">The sequence shown here is derived from an EMBL/GenBank/DDBJ whole genome shotgun (WGS) entry which is preliminary data.</text>
</comment>
<keyword evidence="2" id="KW-0229">DNA integration</keyword>
<dbReference type="InterPro" id="IPR050808">
    <property type="entry name" value="Phage_Integrase"/>
</dbReference>
<dbReference type="InterPro" id="IPR025166">
    <property type="entry name" value="Integrase_DNA_bind_dom"/>
</dbReference>
<reference evidence="6 7" key="1">
    <citation type="submission" date="2015-09" db="EMBL/GenBank/DDBJ databases">
        <title>Genome announcement of multiple Pseudomonas syringae strains.</title>
        <authorList>
            <person name="Thakur S."/>
            <person name="Wang P.W."/>
            <person name="Gong Y."/>
            <person name="Weir B.S."/>
            <person name="Guttman D.S."/>
        </authorList>
    </citation>
    <scope>NUCLEOTIDE SEQUENCE [LARGE SCALE GENOMIC DNA]</scope>
    <source>
        <strain evidence="6 7">ICMP3963</strain>
    </source>
</reference>
<proteinExistence type="inferred from homology"/>
<evidence type="ECO:0000256" key="1">
    <source>
        <dbReference type="ARBA" id="ARBA00008857"/>
    </source>
</evidence>
<dbReference type="Proteomes" id="UP000050317">
    <property type="component" value="Unassembled WGS sequence"/>
</dbReference>
<dbReference type="PATRIC" id="fig|251703.9.peg.1312"/>
<gene>
    <name evidence="6" type="ORF">ALO40_00965</name>
</gene>
<dbReference type="PANTHER" id="PTHR30629">
    <property type="entry name" value="PROPHAGE INTEGRASE"/>
    <property type="match status" value="1"/>
</dbReference>
<keyword evidence="4" id="KW-0233">DNA recombination</keyword>
<dbReference type="Gene3D" id="1.10.150.130">
    <property type="match status" value="1"/>
</dbReference>
<dbReference type="AlphaFoldDB" id="A0A0Q0G5R6"/>
<evidence type="ECO:0000256" key="4">
    <source>
        <dbReference type="ARBA" id="ARBA00023172"/>
    </source>
</evidence>
<dbReference type="PROSITE" id="PS51898">
    <property type="entry name" value="TYR_RECOMBINASE"/>
    <property type="match status" value="1"/>
</dbReference>
<dbReference type="GO" id="GO:0006310">
    <property type="term" value="P:DNA recombination"/>
    <property type="evidence" value="ECO:0007669"/>
    <property type="project" value="UniProtKB-KW"/>
</dbReference>
<evidence type="ECO:0000259" key="5">
    <source>
        <dbReference type="PROSITE" id="PS51898"/>
    </source>
</evidence>
<organism evidence="6 7">
    <name type="scientific">Pseudomonas syringae pv. viburni</name>
    <dbReference type="NCBI Taxonomy" id="251703"/>
    <lineage>
        <taxon>Bacteria</taxon>
        <taxon>Pseudomonadati</taxon>
        <taxon>Pseudomonadota</taxon>
        <taxon>Gammaproteobacteria</taxon>
        <taxon>Pseudomonadales</taxon>
        <taxon>Pseudomonadaceae</taxon>
        <taxon>Pseudomonas</taxon>
    </lineage>
</organism>
<dbReference type="InterPro" id="IPR011010">
    <property type="entry name" value="DNA_brk_join_enz"/>
</dbReference>
<feature type="domain" description="Tyr recombinase" evidence="5">
    <location>
        <begin position="199"/>
        <end position="384"/>
    </location>
</feature>
<dbReference type="GO" id="GO:0003677">
    <property type="term" value="F:DNA binding"/>
    <property type="evidence" value="ECO:0007669"/>
    <property type="project" value="UniProtKB-KW"/>
</dbReference>
<dbReference type="EMBL" id="LJRR01000460">
    <property type="protein sequence ID" value="KPZ08560.1"/>
    <property type="molecule type" value="Genomic_DNA"/>
</dbReference>
<dbReference type="PANTHER" id="PTHR30629:SF2">
    <property type="entry name" value="PROPHAGE INTEGRASE INTS-RELATED"/>
    <property type="match status" value="1"/>
</dbReference>
<dbReference type="InterPro" id="IPR053876">
    <property type="entry name" value="Phage_int_M"/>
</dbReference>
<dbReference type="InterPro" id="IPR013762">
    <property type="entry name" value="Integrase-like_cat_sf"/>
</dbReference>
<evidence type="ECO:0000256" key="3">
    <source>
        <dbReference type="ARBA" id="ARBA00023125"/>
    </source>
</evidence>
<dbReference type="GO" id="GO:0015074">
    <property type="term" value="P:DNA integration"/>
    <property type="evidence" value="ECO:0007669"/>
    <property type="project" value="UniProtKB-KW"/>
</dbReference>
<comment type="similarity">
    <text evidence="1">Belongs to the 'phage' integrase family.</text>
</comment>
<sequence>MLTDTALRNFKPKSLTYKASDRDGMYVTVSPTGTVTFRYDYRLNGRRETLTIGRYGPAGISLALAREKLLDAKKAVAEGRSPAHEKQREKRRLTAAKNFGDMTARWLADAKMADSTRAMRKSIVDRDILSAFKNRLLNEVSADDLRALCNKVKARGAPATAVHVRDIVKQVYAFAILHGEKVDNPADGVGAASIATFVPKDRALSPMEIRLMYRQMESVATYPTIRLALRMILLTLVRKSELIEATWAEVDFENATWTIPKSRMKGRNPHVVYLSRQAADIFVALHTCAAGSKFVLPSRYDADRCMSKATLNRVTQIVSERAKAAGLPLEPFTVHDLRRTGSTLLNEVGFNGDWIEKCLAHEDGRSSRSVYNKAEYAEPRRHMLQEWANMVDAWVEGGAYAPTLLPSNTVVPVLSASV</sequence>
<dbReference type="Pfam" id="PF13356">
    <property type="entry name" value="Arm-DNA-bind_3"/>
    <property type="match status" value="1"/>
</dbReference>